<proteinExistence type="predicted"/>
<evidence type="ECO:0000313" key="1">
    <source>
        <dbReference type="EMBL" id="KIK50924.1"/>
    </source>
</evidence>
<protein>
    <submittedName>
        <fullName evidence="1">Uncharacterized protein</fullName>
    </submittedName>
</protein>
<accession>A0A0D0BN60</accession>
<organism evidence="1 2">
    <name type="scientific">Collybiopsis luxurians FD-317 M1</name>
    <dbReference type="NCBI Taxonomy" id="944289"/>
    <lineage>
        <taxon>Eukaryota</taxon>
        <taxon>Fungi</taxon>
        <taxon>Dikarya</taxon>
        <taxon>Basidiomycota</taxon>
        <taxon>Agaricomycotina</taxon>
        <taxon>Agaricomycetes</taxon>
        <taxon>Agaricomycetidae</taxon>
        <taxon>Agaricales</taxon>
        <taxon>Marasmiineae</taxon>
        <taxon>Omphalotaceae</taxon>
        <taxon>Collybiopsis</taxon>
        <taxon>Collybiopsis luxurians</taxon>
    </lineage>
</organism>
<gene>
    <name evidence="1" type="ORF">GYMLUDRAFT_182087</name>
</gene>
<dbReference type="AlphaFoldDB" id="A0A0D0BN60"/>
<sequence length="98" mass="11466">MWLFFAKDGIELQTLEDFIKDLARNAPQLKDACIDKFGADVMSLKKSPWNQALIHKCTIRAQELVDVWPDGQFGEEPIDWLKLFNDKFYRIYKAIIDS</sequence>
<dbReference type="OrthoDB" id="2821682at2759"/>
<evidence type="ECO:0000313" key="2">
    <source>
        <dbReference type="Proteomes" id="UP000053593"/>
    </source>
</evidence>
<dbReference type="HOGENOM" id="CLU_2333820_0_0_1"/>
<keyword evidence="2" id="KW-1185">Reference proteome</keyword>
<name>A0A0D0BN60_9AGAR</name>
<dbReference type="Proteomes" id="UP000053593">
    <property type="component" value="Unassembled WGS sequence"/>
</dbReference>
<dbReference type="EMBL" id="KN834879">
    <property type="protein sequence ID" value="KIK50924.1"/>
    <property type="molecule type" value="Genomic_DNA"/>
</dbReference>
<reference evidence="1 2" key="1">
    <citation type="submission" date="2014-04" db="EMBL/GenBank/DDBJ databases">
        <title>Evolutionary Origins and Diversification of the Mycorrhizal Mutualists.</title>
        <authorList>
            <consortium name="DOE Joint Genome Institute"/>
            <consortium name="Mycorrhizal Genomics Consortium"/>
            <person name="Kohler A."/>
            <person name="Kuo A."/>
            <person name="Nagy L.G."/>
            <person name="Floudas D."/>
            <person name="Copeland A."/>
            <person name="Barry K.W."/>
            <person name="Cichocki N."/>
            <person name="Veneault-Fourrey C."/>
            <person name="LaButti K."/>
            <person name="Lindquist E.A."/>
            <person name="Lipzen A."/>
            <person name="Lundell T."/>
            <person name="Morin E."/>
            <person name="Murat C."/>
            <person name="Riley R."/>
            <person name="Ohm R."/>
            <person name="Sun H."/>
            <person name="Tunlid A."/>
            <person name="Henrissat B."/>
            <person name="Grigoriev I.V."/>
            <person name="Hibbett D.S."/>
            <person name="Martin F."/>
        </authorList>
    </citation>
    <scope>NUCLEOTIDE SEQUENCE [LARGE SCALE GENOMIC DNA]</scope>
    <source>
        <strain evidence="1 2">FD-317 M1</strain>
    </source>
</reference>